<feature type="compositionally biased region" description="Low complexity" evidence="8">
    <location>
        <begin position="329"/>
        <end position="339"/>
    </location>
</feature>
<name>A0A9W9YPL8_9CNID</name>
<feature type="compositionally biased region" description="Basic and acidic residues" evidence="8">
    <location>
        <begin position="740"/>
        <end position="754"/>
    </location>
</feature>
<evidence type="ECO:0000256" key="1">
    <source>
        <dbReference type="ARBA" id="ARBA00022723"/>
    </source>
</evidence>
<dbReference type="SUPFAM" id="SSF49562">
    <property type="entry name" value="C2 domain (Calcium/lipid-binding domain, CaLB)"/>
    <property type="match status" value="1"/>
</dbReference>
<feature type="region of interest" description="Disordered" evidence="8">
    <location>
        <begin position="1"/>
        <end position="22"/>
    </location>
</feature>
<feature type="region of interest" description="Disordered" evidence="8">
    <location>
        <begin position="918"/>
        <end position="1012"/>
    </location>
</feature>
<accession>A0A9W9YPL8</accession>
<dbReference type="Pfam" id="PF00595">
    <property type="entry name" value="PDZ"/>
    <property type="match status" value="1"/>
</dbReference>
<dbReference type="InterPro" id="IPR017455">
    <property type="entry name" value="Znf_FYVE-rel"/>
</dbReference>
<dbReference type="Gene3D" id="2.30.42.10">
    <property type="match status" value="1"/>
</dbReference>
<feature type="region of interest" description="Disordered" evidence="8">
    <location>
        <begin position="1414"/>
        <end position="1647"/>
    </location>
</feature>
<dbReference type="InterPro" id="IPR000008">
    <property type="entry name" value="C2_dom"/>
</dbReference>
<feature type="region of interest" description="Disordered" evidence="8">
    <location>
        <begin position="137"/>
        <end position="807"/>
    </location>
</feature>
<dbReference type="SMART" id="SM00239">
    <property type="entry name" value="C2"/>
    <property type="match status" value="1"/>
</dbReference>
<dbReference type="GO" id="GO:0050806">
    <property type="term" value="P:positive regulation of synaptic transmission"/>
    <property type="evidence" value="ECO:0007669"/>
    <property type="project" value="TreeGrafter"/>
</dbReference>
<dbReference type="InterPro" id="IPR036034">
    <property type="entry name" value="PDZ_sf"/>
</dbReference>
<evidence type="ECO:0000256" key="8">
    <source>
        <dbReference type="SAM" id="MobiDB-lite"/>
    </source>
</evidence>
<feature type="compositionally biased region" description="Low complexity" evidence="8">
    <location>
        <begin position="981"/>
        <end position="997"/>
    </location>
</feature>
<dbReference type="EMBL" id="MU827308">
    <property type="protein sequence ID" value="KAJ7361737.1"/>
    <property type="molecule type" value="Genomic_DNA"/>
</dbReference>
<dbReference type="GO" id="GO:0048791">
    <property type="term" value="P:calcium ion-regulated exocytosis of neurotransmitter"/>
    <property type="evidence" value="ECO:0007669"/>
    <property type="project" value="TreeGrafter"/>
</dbReference>
<reference evidence="13" key="1">
    <citation type="submission" date="2023-01" db="EMBL/GenBank/DDBJ databases">
        <title>Genome assembly of the deep-sea coral Lophelia pertusa.</title>
        <authorList>
            <person name="Herrera S."/>
            <person name="Cordes E."/>
        </authorList>
    </citation>
    <scope>NUCLEOTIDE SEQUENCE</scope>
    <source>
        <strain evidence="13">USNM1676648</strain>
        <tissue evidence="13">Polyp</tissue>
    </source>
</reference>
<dbReference type="GO" id="GO:0042391">
    <property type="term" value="P:regulation of membrane potential"/>
    <property type="evidence" value="ECO:0007669"/>
    <property type="project" value="TreeGrafter"/>
</dbReference>
<feature type="compositionally biased region" description="Basic and acidic residues" evidence="8">
    <location>
        <begin position="1389"/>
        <end position="1402"/>
    </location>
</feature>
<feature type="compositionally biased region" description="Polar residues" evidence="8">
    <location>
        <begin position="265"/>
        <end position="275"/>
    </location>
</feature>
<dbReference type="PROSITE" id="PS50106">
    <property type="entry name" value="PDZ"/>
    <property type="match status" value="1"/>
</dbReference>
<dbReference type="GO" id="GO:0048788">
    <property type="term" value="C:cytoskeleton of presynaptic active zone"/>
    <property type="evidence" value="ECO:0007669"/>
    <property type="project" value="TreeGrafter"/>
</dbReference>
<dbReference type="PROSITE" id="PS50178">
    <property type="entry name" value="ZF_FYVE"/>
    <property type="match status" value="1"/>
</dbReference>
<feature type="domain" description="FYVE-type" evidence="11">
    <location>
        <begin position="72"/>
        <end position="129"/>
    </location>
</feature>
<dbReference type="PANTHER" id="PTHR12157">
    <property type="entry name" value="REGULATING SYNAPTIC MEMBRANE EXOCYTOSIS PROTEIN"/>
    <property type="match status" value="1"/>
</dbReference>
<organism evidence="13 14">
    <name type="scientific">Desmophyllum pertusum</name>
    <dbReference type="NCBI Taxonomy" id="174260"/>
    <lineage>
        <taxon>Eukaryota</taxon>
        <taxon>Metazoa</taxon>
        <taxon>Cnidaria</taxon>
        <taxon>Anthozoa</taxon>
        <taxon>Hexacorallia</taxon>
        <taxon>Scleractinia</taxon>
        <taxon>Caryophylliina</taxon>
        <taxon>Caryophylliidae</taxon>
        <taxon>Desmophyllum</taxon>
    </lineage>
</organism>
<evidence type="ECO:0000256" key="4">
    <source>
        <dbReference type="ARBA" id="ARBA00022833"/>
    </source>
</evidence>
<evidence type="ECO:0000259" key="10">
    <source>
        <dbReference type="PROSITE" id="PS50106"/>
    </source>
</evidence>
<feature type="compositionally biased region" description="Polar residues" evidence="8">
    <location>
        <begin position="680"/>
        <end position="691"/>
    </location>
</feature>
<evidence type="ECO:0000256" key="2">
    <source>
        <dbReference type="ARBA" id="ARBA00022737"/>
    </source>
</evidence>
<feature type="compositionally biased region" description="Polar residues" evidence="8">
    <location>
        <begin position="710"/>
        <end position="725"/>
    </location>
</feature>
<feature type="compositionally biased region" description="Basic and acidic residues" evidence="8">
    <location>
        <begin position="1501"/>
        <end position="1510"/>
    </location>
</feature>
<gene>
    <name evidence="13" type="primary">unc-10</name>
    <name evidence="13" type="ORF">OS493_014377</name>
</gene>
<dbReference type="Proteomes" id="UP001163046">
    <property type="component" value="Unassembled WGS sequence"/>
</dbReference>
<feature type="compositionally biased region" description="Low complexity" evidence="8">
    <location>
        <begin position="549"/>
        <end position="564"/>
    </location>
</feature>
<dbReference type="PROSITE" id="PS50916">
    <property type="entry name" value="RABBD"/>
    <property type="match status" value="1"/>
</dbReference>
<dbReference type="InterPro" id="IPR010911">
    <property type="entry name" value="Rab_BD"/>
</dbReference>
<evidence type="ECO:0000313" key="13">
    <source>
        <dbReference type="EMBL" id="KAJ7361737.1"/>
    </source>
</evidence>
<dbReference type="OrthoDB" id="420032at2759"/>
<dbReference type="GO" id="GO:0006886">
    <property type="term" value="P:intracellular protein transport"/>
    <property type="evidence" value="ECO:0007669"/>
    <property type="project" value="InterPro"/>
</dbReference>
<evidence type="ECO:0000256" key="6">
    <source>
        <dbReference type="ARBA" id="ARBA00034103"/>
    </source>
</evidence>
<dbReference type="PROSITE" id="PS50004">
    <property type="entry name" value="C2"/>
    <property type="match status" value="1"/>
</dbReference>
<feature type="region of interest" description="Disordered" evidence="8">
    <location>
        <begin position="1180"/>
        <end position="1246"/>
    </location>
</feature>
<keyword evidence="1" id="KW-0479">Metal-binding</keyword>
<keyword evidence="3 7" id="KW-0863">Zinc-finger</keyword>
<evidence type="ECO:0000313" key="14">
    <source>
        <dbReference type="Proteomes" id="UP001163046"/>
    </source>
</evidence>
<dbReference type="Gene3D" id="2.60.40.150">
    <property type="entry name" value="C2 domain"/>
    <property type="match status" value="1"/>
</dbReference>
<feature type="compositionally biased region" description="Low complexity" evidence="8">
    <location>
        <begin position="1352"/>
        <end position="1364"/>
    </location>
</feature>
<dbReference type="Gene3D" id="3.30.40.10">
    <property type="entry name" value="Zinc/RING finger domain, C3HC4 (zinc finger)"/>
    <property type="match status" value="1"/>
</dbReference>
<feature type="compositionally biased region" description="Low complexity" evidence="8">
    <location>
        <begin position="515"/>
        <end position="535"/>
    </location>
</feature>
<dbReference type="InterPro" id="IPR011011">
    <property type="entry name" value="Znf_FYVE_PHD"/>
</dbReference>
<feature type="compositionally biased region" description="Basic and acidic residues" evidence="8">
    <location>
        <begin position="1633"/>
        <end position="1647"/>
    </location>
</feature>
<feature type="domain" description="PDZ" evidence="10">
    <location>
        <begin position="819"/>
        <end position="900"/>
    </location>
</feature>
<comment type="subcellular location">
    <subcellularLocation>
        <location evidence="6">Synapse</location>
    </subcellularLocation>
</comment>
<feature type="compositionally biased region" description="Basic and acidic residues" evidence="8">
    <location>
        <begin position="144"/>
        <end position="170"/>
    </location>
</feature>
<feature type="compositionally biased region" description="Basic and acidic residues" evidence="8">
    <location>
        <begin position="969"/>
        <end position="980"/>
    </location>
</feature>
<dbReference type="InterPro" id="IPR039032">
    <property type="entry name" value="Rim-like"/>
</dbReference>
<feature type="region of interest" description="Disordered" evidence="8">
    <location>
        <begin position="1284"/>
        <end position="1402"/>
    </location>
</feature>
<dbReference type="GO" id="GO:2000300">
    <property type="term" value="P:regulation of synaptic vesicle exocytosis"/>
    <property type="evidence" value="ECO:0007669"/>
    <property type="project" value="TreeGrafter"/>
</dbReference>
<dbReference type="InterPro" id="IPR054386">
    <property type="entry name" value="RIM_Znf"/>
</dbReference>
<dbReference type="PANTHER" id="PTHR12157:SF25">
    <property type="entry name" value="REGULATING SYNAPTIC MEMBRANE EXOCYTOSIS PROTEIN 3"/>
    <property type="match status" value="1"/>
</dbReference>
<keyword evidence="2" id="KW-0677">Repeat</keyword>
<dbReference type="InterPro" id="IPR035892">
    <property type="entry name" value="C2_domain_sf"/>
</dbReference>
<protein>
    <submittedName>
        <fullName evidence="13">Regulating synaptic membrane exocytosis</fullName>
    </submittedName>
</protein>
<feature type="compositionally biased region" description="Pro residues" evidence="8">
    <location>
        <begin position="410"/>
        <end position="419"/>
    </location>
</feature>
<dbReference type="SUPFAM" id="SSF50156">
    <property type="entry name" value="PDZ domain-like"/>
    <property type="match status" value="1"/>
</dbReference>
<feature type="compositionally biased region" description="Basic and acidic residues" evidence="8">
    <location>
        <begin position="193"/>
        <end position="202"/>
    </location>
</feature>
<dbReference type="Pfam" id="PF22601">
    <property type="entry name" value="RIM2a_ZnF"/>
    <property type="match status" value="1"/>
</dbReference>
<evidence type="ECO:0000259" key="12">
    <source>
        <dbReference type="PROSITE" id="PS50916"/>
    </source>
</evidence>
<keyword evidence="5" id="KW-0770">Synapse</keyword>
<dbReference type="GO" id="GO:0008270">
    <property type="term" value="F:zinc ion binding"/>
    <property type="evidence" value="ECO:0007669"/>
    <property type="project" value="UniProtKB-KW"/>
</dbReference>
<feature type="compositionally biased region" description="Basic and acidic residues" evidence="8">
    <location>
        <begin position="249"/>
        <end position="258"/>
    </location>
</feature>
<dbReference type="Pfam" id="PF00168">
    <property type="entry name" value="C2"/>
    <property type="match status" value="1"/>
</dbReference>
<feature type="domain" description="C2" evidence="9">
    <location>
        <begin position="1058"/>
        <end position="1180"/>
    </location>
</feature>
<feature type="compositionally biased region" description="Low complexity" evidence="8">
    <location>
        <begin position="374"/>
        <end position="398"/>
    </location>
</feature>
<comment type="caution">
    <text evidence="13">The sequence shown here is derived from an EMBL/GenBank/DDBJ whole genome shotgun (WGS) entry which is preliminary data.</text>
</comment>
<dbReference type="GO" id="GO:0044325">
    <property type="term" value="F:transmembrane transporter binding"/>
    <property type="evidence" value="ECO:0007669"/>
    <property type="project" value="TreeGrafter"/>
</dbReference>
<keyword evidence="4" id="KW-0862">Zinc</keyword>
<dbReference type="SUPFAM" id="SSF57903">
    <property type="entry name" value="FYVE/PHD zinc finger"/>
    <property type="match status" value="1"/>
</dbReference>
<feature type="compositionally biased region" description="Basic and acidic residues" evidence="8">
    <location>
        <begin position="934"/>
        <end position="943"/>
    </location>
</feature>
<feature type="compositionally biased region" description="Basic and acidic residues" evidence="8">
    <location>
        <begin position="778"/>
        <end position="802"/>
    </location>
</feature>
<dbReference type="GO" id="GO:0042734">
    <property type="term" value="C:presynaptic membrane"/>
    <property type="evidence" value="ECO:0007669"/>
    <property type="project" value="TreeGrafter"/>
</dbReference>
<evidence type="ECO:0000256" key="5">
    <source>
        <dbReference type="ARBA" id="ARBA00023018"/>
    </source>
</evidence>
<feature type="compositionally biased region" description="Polar residues" evidence="8">
    <location>
        <begin position="1236"/>
        <end position="1246"/>
    </location>
</feature>
<feature type="compositionally biased region" description="Polar residues" evidence="8">
    <location>
        <begin position="1315"/>
        <end position="1329"/>
    </location>
</feature>
<dbReference type="GO" id="GO:0048167">
    <property type="term" value="P:regulation of synaptic plasticity"/>
    <property type="evidence" value="ECO:0007669"/>
    <property type="project" value="TreeGrafter"/>
</dbReference>
<feature type="domain" description="RabBD" evidence="12">
    <location>
        <begin position="15"/>
        <end position="141"/>
    </location>
</feature>
<dbReference type="InterPro" id="IPR001478">
    <property type="entry name" value="PDZ"/>
</dbReference>
<feature type="compositionally biased region" description="Low complexity" evidence="8">
    <location>
        <begin position="1591"/>
        <end position="1619"/>
    </location>
</feature>
<evidence type="ECO:0000256" key="7">
    <source>
        <dbReference type="PROSITE-ProRule" id="PRU00091"/>
    </source>
</evidence>
<keyword evidence="14" id="KW-1185">Reference proteome</keyword>
<proteinExistence type="predicted"/>
<evidence type="ECO:0000256" key="3">
    <source>
        <dbReference type="ARBA" id="ARBA00022771"/>
    </source>
</evidence>
<feature type="compositionally biased region" description="Polar residues" evidence="8">
    <location>
        <begin position="348"/>
        <end position="363"/>
    </location>
</feature>
<feature type="compositionally biased region" description="Low complexity" evidence="8">
    <location>
        <begin position="174"/>
        <end position="186"/>
    </location>
</feature>
<feature type="compositionally biased region" description="Polar residues" evidence="8">
    <location>
        <begin position="1620"/>
        <end position="1632"/>
    </location>
</feature>
<dbReference type="InterPro" id="IPR013083">
    <property type="entry name" value="Znf_RING/FYVE/PHD"/>
</dbReference>
<sequence length="1647" mass="178787">MRKMAGFRCPASPPPPDLSNLTEEEKEIIQNVLQRQKQMEDETVQLQISLQKEVESYQHKAEKKTGQTETVSKEDSVCDICHKTKFTDGTGRECKYCKLKVCARCGVQVTIPGTKQVSWVCLVCHKKQEMLTKTGNWFGSLTGGDKKPNDDSDLKLGSDFRAIPTEEDKRAMRRQGSFQRSDSGRGSSRRAKGRPDKDTERNRFRRPSVSDEEVDSLHETPPGSPAYLSDDELYRPDENKVRRKVVKFKGHEELDHAPKGRLPGTVSNMQRSGPVNQGPGRGATMPGQAPGVRPGQSQPQGSGVRPGGAPGAPQGRGMQGPGSQPGMHPNSSPQQQNSSFTPVGHPGTSPSSRGQFPAPQQQGPRGAGAPNQPRPGYGMRGPPGQQQQQPRFQAPPQQNAVGYGRGTPPGSRPGAPPPGQMDGKPGYGRGGPPVSQPGNQMGPRPGGPATAPSSMDNRPRQPGSFPPNHVGAPQLGQAGPRPGDRIGPQQSPRAGAPPGMVQMGPRFGAAGQPRHGMPVGQQGGQHQHPGQLGSPRQNQAPDQLHGQLGSPRQGPPGDQQPRGQIGSPRVGPPADQIRGAMSSPRLGSPRTPLGAPQQGPFPDQGRGQLDASVDPTRGRSGPAPQEPRVDQPRAPYGTQHQSSPLDQPRGQFGPSQQAPTMDHGRPRVGSAGKGAPVDQSGRQQVPDTRNGYSPDALSTGVHKFPEHNAPGTQQRADSRNGQTADGSMMNGRMGPSFPNRQDRPEQRGTGDVDQRGMLGQSSRPVDRPGYQGSQPRPYNDDVDGRRSPPRRISLDEPKDKTFVKWSSPDEDNKCLGEVLLMVDAKSRGSSTDPYAAYGLKVIGGKMTDDGKLGAFITEIRKGGPADRQAQLQIGDEIQDWNEQSLVDCTFEEVVESINSSMEDNQDSNELHLIVCRDKSKFPGRTTQSPVKSPRGQEVKRESPKQVPTRESPVKRDRVSPSAAPMSLQQDRRPQERREEVTTTPTQRDTITTTPIQRENGPMMSGRTQPSSYEPNRCGVITIYDDFFFGGGPIPDEKPTKSSVKQVNTGPVQGKASRVTGRLQLKLFYDEDAANLNVTVVGAEGLAPKETTTPPNPYVRIYFLPDKRARGEQKTAMKSTNPKWNQTFVYPCRPQKFSGRALEVTVWDYDKVGSSEFIGEVVLNMTEANLDSNGYWYPLKNHDDDNDPLVPPTPNQSPHNSFRYKGPRGPGEPATEQAGPTGYGSDYEEEARFTPNGPVTSSQPPYNSAENELLKQQLIDHHRDSPRPPFTQPQMVQAYTVKQYNTSPTHQPQSPPAHPAASYHPHHYAADPNRTPPQQTRPMPSHQSPHQHGPTGPRFHDGRMSPSMHGYTSPGSYSPGRMSPSGGPGAKKSRLLPQLPPGREPMDEEERARAVKQKIKDVDPVRAKLVVGGAKGRMGYGQAPDAVFTQNEPGMYDPSMSPRPGRQSPRPMPRTGSPSSLAGPKHSLGMPPQAHHQQGLHTPQERMYSPDITTHEQGAPYESHRKPQDGRTRRRNSLSSLPLNDSEAERPRSPFPIPSPVPLGHGRSQSSSSLHERDRGLPNGKLLVREDARAGSLNNLHVFPTGGYIKPSRGTGRSESFGGSGRSSRSSSIASDRSGSLNSIPGSVTSVESSKMKTSDYVENKLTE</sequence>
<dbReference type="GO" id="GO:0031267">
    <property type="term" value="F:small GTPase binding"/>
    <property type="evidence" value="ECO:0007669"/>
    <property type="project" value="InterPro"/>
</dbReference>
<evidence type="ECO:0000259" key="9">
    <source>
        <dbReference type="PROSITE" id="PS50004"/>
    </source>
</evidence>
<evidence type="ECO:0000259" key="11">
    <source>
        <dbReference type="PROSITE" id="PS50178"/>
    </source>
</evidence>
<dbReference type="SMART" id="SM00228">
    <property type="entry name" value="PDZ"/>
    <property type="match status" value="1"/>
</dbReference>